<protein>
    <submittedName>
        <fullName evidence="2">Endo/exonuclease/phosphatase domain-containing protein</fullName>
    </submittedName>
</protein>
<dbReference type="WBParaSite" id="RSKR_0000492100.1">
    <property type="protein sequence ID" value="RSKR_0000492100.1"/>
    <property type="gene ID" value="RSKR_0000492100"/>
</dbReference>
<organism evidence="1 2">
    <name type="scientific">Rhabditophanes sp. KR3021</name>
    <dbReference type="NCBI Taxonomy" id="114890"/>
    <lineage>
        <taxon>Eukaryota</taxon>
        <taxon>Metazoa</taxon>
        <taxon>Ecdysozoa</taxon>
        <taxon>Nematoda</taxon>
        <taxon>Chromadorea</taxon>
        <taxon>Rhabditida</taxon>
        <taxon>Tylenchina</taxon>
        <taxon>Panagrolaimomorpha</taxon>
        <taxon>Strongyloidoidea</taxon>
        <taxon>Alloionematidae</taxon>
        <taxon>Rhabditophanes</taxon>
    </lineage>
</organism>
<proteinExistence type="predicted"/>
<reference evidence="2" key="1">
    <citation type="submission" date="2016-11" db="UniProtKB">
        <authorList>
            <consortium name="WormBaseParasite"/>
        </authorList>
    </citation>
    <scope>IDENTIFICATION</scope>
    <source>
        <strain evidence="2">KR3021</strain>
    </source>
</reference>
<evidence type="ECO:0000313" key="1">
    <source>
        <dbReference type="Proteomes" id="UP000095286"/>
    </source>
</evidence>
<dbReference type="Proteomes" id="UP000095286">
    <property type="component" value="Unplaced"/>
</dbReference>
<evidence type="ECO:0000313" key="2">
    <source>
        <dbReference type="WBParaSite" id="RSKR_0000492100.1"/>
    </source>
</evidence>
<sequence>MPKSTLALKRVAPLNCRTLAATRVGEVLIEDNLMSLAQSMERLNLDVIMVTETKRRKSNFDFSYGNNRTISCFFGSFKKVGGVGFLVNSALTKLICFSSFISIRLGRIDFMLDGVRIAMIVGYAPILKDKGTDEFYNDLIKLLLLKPFDDVLIGGDFNARLANKYTRDISSTNFSPIQNTNGDALLEFATANNLSILLFPRRSVVGGPGTRLAGLLMKMRLTIWLSLIIFLLQKEPGL</sequence>
<name>A0AC35TVX3_9BILA</name>
<accession>A0AC35TVX3</accession>